<reference evidence="3 4" key="1">
    <citation type="submission" date="2024-03" db="EMBL/GenBank/DDBJ databases">
        <title>Human intestinal bacterial collection.</title>
        <authorList>
            <person name="Pauvert C."/>
            <person name="Hitch T.C.A."/>
            <person name="Clavel T."/>
        </authorList>
    </citation>
    <scope>NUCLEOTIDE SEQUENCE [LARGE SCALE GENOMIC DNA]</scope>
    <source>
        <strain evidence="3 4">CLA-AA-H192</strain>
    </source>
</reference>
<dbReference type="Gene3D" id="3.20.20.370">
    <property type="entry name" value="Glycoside hydrolase/deacetylase"/>
    <property type="match status" value="1"/>
</dbReference>
<comment type="caution">
    <text evidence="3">The sequence shown here is derived from an EMBL/GenBank/DDBJ whole genome shotgun (WGS) entry which is preliminary data.</text>
</comment>
<evidence type="ECO:0000313" key="3">
    <source>
        <dbReference type="EMBL" id="MEQ2511323.1"/>
    </source>
</evidence>
<sequence length="288" mass="34363">MKREKYAVFTIDVEDFADTECVAKSGQRVRRHMLDGLDIYIRLLEQYQIRATMFAVCRTALRERERVQRYVDRGHRLALHGLEHVPPCGMDDEHFRRATLAGKQQLEAAFHTQVSGYRAPCFGLDEEKLDIVRQLGFRYDSSRMDFPAARHVKHLDMTSYRELRPGIFRKGDFYEFSLSCQRLFGQNYPISGGGYMRLSSWSFVLPLLRSYLREQDFYVFYLHPFELSRQHQPELEDLKLYDRYYLHHGLLTYRRRVEAIISLLRTLGYRFVTFDELAERMENKSERK</sequence>
<protein>
    <submittedName>
        <fullName evidence="3">Polysaccharide deacetylase family protein</fullName>
    </submittedName>
</protein>
<evidence type="ECO:0000313" key="4">
    <source>
        <dbReference type="Proteomes" id="UP001491552"/>
    </source>
</evidence>
<feature type="domain" description="NodB homology" evidence="1">
    <location>
        <begin position="41"/>
        <end position="139"/>
    </location>
</feature>
<dbReference type="Proteomes" id="UP001491552">
    <property type="component" value="Unassembled WGS sequence"/>
</dbReference>
<dbReference type="Pfam" id="PF11959">
    <property type="entry name" value="DUF3473"/>
    <property type="match status" value="1"/>
</dbReference>
<dbReference type="PANTHER" id="PTHR47561">
    <property type="entry name" value="POLYSACCHARIDE DEACETYLASE FAMILY PROTEIN (AFU_ORTHOLOGUE AFUA_6G05030)"/>
    <property type="match status" value="1"/>
</dbReference>
<gene>
    <name evidence="3" type="ORF">WMO66_08700</name>
</gene>
<feature type="domain" description="DUF3473" evidence="2">
    <location>
        <begin position="170"/>
        <end position="262"/>
    </location>
</feature>
<evidence type="ECO:0000259" key="2">
    <source>
        <dbReference type="Pfam" id="PF11959"/>
    </source>
</evidence>
<dbReference type="RefSeq" id="WP_349136023.1">
    <property type="nucleotide sequence ID" value="NZ_JBBMFF010000224.1"/>
</dbReference>
<dbReference type="PANTHER" id="PTHR47561:SF1">
    <property type="entry name" value="POLYSACCHARIDE DEACETYLASE FAMILY PROTEIN (AFU_ORTHOLOGUE AFUA_6G05030)"/>
    <property type="match status" value="1"/>
</dbReference>
<dbReference type="Pfam" id="PF01522">
    <property type="entry name" value="Polysacc_deac_1"/>
    <property type="match status" value="1"/>
</dbReference>
<keyword evidence="4" id="KW-1185">Reference proteome</keyword>
<dbReference type="InterPro" id="IPR011330">
    <property type="entry name" value="Glyco_hydro/deAcase_b/a-brl"/>
</dbReference>
<evidence type="ECO:0000259" key="1">
    <source>
        <dbReference type="Pfam" id="PF01522"/>
    </source>
</evidence>
<name>A0ABV1G7Q4_9FIRM</name>
<organism evidence="3 4">
    <name type="scientific">Faecousia intestinalis</name>
    <dbReference type="NCBI Taxonomy" id="3133167"/>
    <lineage>
        <taxon>Bacteria</taxon>
        <taxon>Bacillati</taxon>
        <taxon>Bacillota</taxon>
        <taxon>Clostridia</taxon>
        <taxon>Eubacteriales</taxon>
        <taxon>Oscillospiraceae</taxon>
        <taxon>Faecousia</taxon>
    </lineage>
</organism>
<proteinExistence type="predicted"/>
<dbReference type="EMBL" id="JBBMFF010000224">
    <property type="protein sequence ID" value="MEQ2511323.1"/>
    <property type="molecule type" value="Genomic_DNA"/>
</dbReference>
<accession>A0ABV1G7Q4</accession>
<dbReference type="InterPro" id="IPR002509">
    <property type="entry name" value="NODB_dom"/>
</dbReference>
<dbReference type="InterPro" id="IPR022560">
    <property type="entry name" value="DUF3473"/>
</dbReference>
<dbReference type="SUPFAM" id="SSF88713">
    <property type="entry name" value="Glycoside hydrolase/deacetylase"/>
    <property type="match status" value="1"/>
</dbReference>